<dbReference type="InterPro" id="IPR058530">
    <property type="entry name" value="Baseplate_J-like_C"/>
</dbReference>
<protein>
    <submittedName>
        <fullName evidence="4">Uncharacterized protein</fullName>
    </submittedName>
</protein>
<dbReference type="Pfam" id="PF26078">
    <property type="entry name" value="Baseplate_J_M"/>
    <property type="match status" value="1"/>
</dbReference>
<gene>
    <name evidence="4" type="ORF">Q428_08655</name>
</gene>
<evidence type="ECO:0000313" key="5">
    <source>
        <dbReference type="Proteomes" id="UP000019681"/>
    </source>
</evidence>
<comment type="caution">
    <text evidence="4">The sequence shown here is derived from an EMBL/GenBank/DDBJ whole genome shotgun (WGS) entry which is preliminary data.</text>
</comment>
<dbReference type="Pfam" id="PF26079">
    <property type="entry name" value="Baseplate_J_C"/>
    <property type="match status" value="1"/>
</dbReference>
<dbReference type="Proteomes" id="UP000019681">
    <property type="component" value="Unassembled WGS sequence"/>
</dbReference>
<sequence length="357" mass="39066">MKDFDEILQEMLDMVPDEFDKREGGIIYCALAPIAAQIAELYFYADNIMDTTMPDTSRGDDLTRVCATSGVNRYPATKAVRKGKFTDSQGNNMDIPLDSRFGAENLTYKVVKYIEPGIYELECEEAGKVGNTYFGAILPINNISGLGTATLMDVLIAGEDEESDEDLRVRFYKTVNSQPFGGNIAQYEIEILKIPGIGGVKVFPTPNGQGGKVQCVIVDPQFKPASQTLVNNVQEIIQPKGKSQGVGLAPIGHDVTISTVTEFTINISTNIALKQGYTLEGVRNNIRQAVENYLSSISFKENVVRVSRIESIMLDVEGIADVTQTLLNGVSGNITLKNEWDNYQVPALGNVEIVEVS</sequence>
<dbReference type="InterPro" id="IPR058531">
    <property type="entry name" value="Baseplate_J_M"/>
</dbReference>
<name>A0A017RWE9_9CLOT</name>
<feature type="domain" description="Baseplate J-like C-terminal" evidence="3">
    <location>
        <begin position="265"/>
        <end position="353"/>
    </location>
</feature>
<dbReference type="PANTHER" id="PTHR37829">
    <property type="entry name" value="PHAGE-LIKE ELEMENT PBSX PROTEIN XKDT"/>
    <property type="match status" value="1"/>
</dbReference>
<dbReference type="AlphaFoldDB" id="A0A017RWE9"/>
<dbReference type="RefSeq" id="WP_035379957.1">
    <property type="nucleotide sequence ID" value="NZ_AZQP01000024.1"/>
</dbReference>
<dbReference type="PANTHER" id="PTHR37829:SF3">
    <property type="entry name" value="PROTEIN JAYE-RELATED"/>
    <property type="match status" value="1"/>
</dbReference>
<feature type="domain" description="Baseplate J-like central" evidence="2">
    <location>
        <begin position="179"/>
        <end position="258"/>
    </location>
</feature>
<evidence type="ECO:0000259" key="2">
    <source>
        <dbReference type="Pfam" id="PF26078"/>
    </source>
</evidence>
<evidence type="ECO:0000256" key="1">
    <source>
        <dbReference type="ARBA" id="ARBA00038087"/>
    </source>
</evidence>
<evidence type="ECO:0000313" key="4">
    <source>
        <dbReference type="EMBL" id="EYE88260.1"/>
    </source>
</evidence>
<accession>A0A017RWE9</accession>
<comment type="similarity">
    <text evidence="1">Belongs to the Mu gp47/PBSX XkdT family.</text>
</comment>
<keyword evidence="5" id="KW-1185">Reference proteome</keyword>
<dbReference type="STRING" id="1403537.Q428_08655"/>
<evidence type="ECO:0000259" key="3">
    <source>
        <dbReference type="Pfam" id="PF26079"/>
    </source>
</evidence>
<dbReference type="OrthoDB" id="2554267at2"/>
<dbReference type="EMBL" id="AZQP01000024">
    <property type="protein sequence ID" value="EYE88260.1"/>
    <property type="molecule type" value="Genomic_DNA"/>
</dbReference>
<organism evidence="4 5">
    <name type="scientific">Fervidicella metallireducens AeB</name>
    <dbReference type="NCBI Taxonomy" id="1403537"/>
    <lineage>
        <taxon>Bacteria</taxon>
        <taxon>Bacillati</taxon>
        <taxon>Bacillota</taxon>
        <taxon>Clostridia</taxon>
        <taxon>Eubacteriales</taxon>
        <taxon>Clostridiaceae</taxon>
        <taxon>Fervidicella</taxon>
    </lineage>
</organism>
<reference evidence="4 5" key="1">
    <citation type="journal article" date="2014" name="Genome Announc.">
        <title>Draft Genome Sequence of Fervidicella metallireducens Strain AeBT, an Iron-Reducing Thermoanaerobe from the Great Artesian Basin.</title>
        <authorList>
            <person name="Patel B.K."/>
        </authorList>
    </citation>
    <scope>NUCLEOTIDE SEQUENCE [LARGE SCALE GENOMIC DNA]</scope>
    <source>
        <strain evidence="4 5">AeB</strain>
    </source>
</reference>
<dbReference type="InterPro" id="IPR052399">
    <property type="entry name" value="Phage_Baseplate_Assmbl_Protein"/>
</dbReference>
<proteinExistence type="inferred from homology"/>